<dbReference type="InterPro" id="IPR025714">
    <property type="entry name" value="Methyltranfer_dom"/>
</dbReference>
<evidence type="ECO:0000256" key="1">
    <source>
        <dbReference type="ARBA" id="ARBA00008361"/>
    </source>
</evidence>
<dbReference type="InterPro" id="IPR051419">
    <property type="entry name" value="Lys/N-term_MeTrsfase_sf"/>
</dbReference>
<evidence type="ECO:0000259" key="5">
    <source>
        <dbReference type="Pfam" id="PF13847"/>
    </source>
</evidence>
<evidence type="ECO:0000256" key="4">
    <source>
        <dbReference type="SAM" id="Phobius"/>
    </source>
</evidence>
<dbReference type="CDD" id="cd02440">
    <property type="entry name" value="AdoMet_MTases"/>
    <property type="match status" value="1"/>
</dbReference>
<keyword evidence="4" id="KW-1133">Transmembrane helix</keyword>
<keyword evidence="3 6" id="KW-0808">Transferase</keyword>
<dbReference type="GO" id="GO:0008168">
    <property type="term" value="F:methyltransferase activity"/>
    <property type="evidence" value="ECO:0007669"/>
    <property type="project" value="UniProtKB-KW"/>
</dbReference>
<dbReference type="EMBL" id="CACVKT020008322">
    <property type="protein sequence ID" value="CAC5414136.1"/>
    <property type="molecule type" value="Genomic_DNA"/>
</dbReference>
<dbReference type="GO" id="GO:0032259">
    <property type="term" value="P:methylation"/>
    <property type="evidence" value="ECO:0007669"/>
    <property type="project" value="UniProtKB-KW"/>
</dbReference>
<sequence>MKRGLVVALSLSITGLLLTGMSLLVISLCVWYKDNHDRDNIAVSVIFISLGIFQAFFLWFFIRHKKGCVQKTTTSTTKRNSFEVVTIENLVDQDENGISMITFDEKPGDLSIFRMLTNVFFRICMIKRTQNILILASARHITDDSPSRWEYWNRRYKERNEAFDWLTDPYLTVQSVLPYLEENKSKGIINLLDLGTGTSRFPSELSKYFKDNFNLFCFDYVNECLQFQRSSIFRSDFRDASNPLARIMFVCGDAESLPFKADTMNIIFDKGTTDSLLKDKIKGKERTHSVLSEAFRVLCPNGKLLQFTDEDPDVRIPLLEESCRNWNISISYKILSNESIEYFMYTVVKK</sequence>
<feature type="transmembrane region" description="Helical" evidence="4">
    <location>
        <begin position="43"/>
        <end position="62"/>
    </location>
</feature>
<dbReference type="Gene3D" id="3.40.50.150">
    <property type="entry name" value="Vaccinia Virus protein VP39"/>
    <property type="match status" value="1"/>
</dbReference>
<organism evidence="6 7">
    <name type="scientific">Mytilus coruscus</name>
    <name type="common">Sea mussel</name>
    <dbReference type="NCBI Taxonomy" id="42192"/>
    <lineage>
        <taxon>Eukaryota</taxon>
        <taxon>Metazoa</taxon>
        <taxon>Spiralia</taxon>
        <taxon>Lophotrochozoa</taxon>
        <taxon>Mollusca</taxon>
        <taxon>Bivalvia</taxon>
        <taxon>Autobranchia</taxon>
        <taxon>Pteriomorphia</taxon>
        <taxon>Mytilida</taxon>
        <taxon>Mytiloidea</taxon>
        <taxon>Mytilidae</taxon>
        <taxon>Mytilinae</taxon>
        <taxon>Mytilus</taxon>
    </lineage>
</organism>
<evidence type="ECO:0000256" key="2">
    <source>
        <dbReference type="ARBA" id="ARBA00022603"/>
    </source>
</evidence>
<dbReference type="PANTHER" id="PTHR12176">
    <property type="entry name" value="SAM-DEPENDENT METHYLTRANSFERASE SUPERFAMILY PROTEIN"/>
    <property type="match status" value="1"/>
</dbReference>
<keyword evidence="4" id="KW-0472">Membrane</keyword>
<dbReference type="PANTHER" id="PTHR12176:SF83">
    <property type="entry name" value="CITRATE SYNTHASE-LYSINE N-METHYLTRANSFERASE CSKMT, MITOCHONDRIAL"/>
    <property type="match status" value="1"/>
</dbReference>
<name>A0A6J8E1W7_MYTCO</name>
<dbReference type="Proteomes" id="UP000507470">
    <property type="component" value="Unassembled WGS sequence"/>
</dbReference>
<dbReference type="Pfam" id="PF13847">
    <property type="entry name" value="Methyltransf_31"/>
    <property type="match status" value="1"/>
</dbReference>
<dbReference type="AlphaFoldDB" id="A0A6J8E1W7"/>
<keyword evidence="7" id="KW-1185">Reference proteome</keyword>
<keyword evidence="2 6" id="KW-0489">Methyltransferase</keyword>
<dbReference type="EC" id="2.1.1.-" evidence="6"/>
<comment type="similarity">
    <text evidence="1">Belongs to the methyltransferase superfamily.</text>
</comment>
<dbReference type="InterPro" id="IPR029063">
    <property type="entry name" value="SAM-dependent_MTases_sf"/>
</dbReference>
<reference evidence="6 7" key="1">
    <citation type="submission" date="2020-06" db="EMBL/GenBank/DDBJ databases">
        <authorList>
            <person name="Li R."/>
            <person name="Bekaert M."/>
        </authorList>
    </citation>
    <scope>NUCLEOTIDE SEQUENCE [LARGE SCALE GENOMIC DNA]</scope>
    <source>
        <strain evidence="7">wild</strain>
    </source>
</reference>
<proteinExistence type="inferred from homology"/>
<accession>A0A6J8E1W7</accession>
<protein>
    <submittedName>
        <fullName evidence="6">CSKMT</fullName>
        <ecNumber evidence="6">2.1.1.-</ecNumber>
    </submittedName>
</protein>
<evidence type="ECO:0000313" key="6">
    <source>
        <dbReference type="EMBL" id="CAC5414136.1"/>
    </source>
</evidence>
<evidence type="ECO:0000256" key="3">
    <source>
        <dbReference type="ARBA" id="ARBA00022679"/>
    </source>
</evidence>
<gene>
    <name evidence="6" type="ORF">MCOR_46978</name>
</gene>
<dbReference type="OrthoDB" id="411785at2759"/>
<evidence type="ECO:0000313" key="7">
    <source>
        <dbReference type="Proteomes" id="UP000507470"/>
    </source>
</evidence>
<dbReference type="SUPFAM" id="SSF53335">
    <property type="entry name" value="S-adenosyl-L-methionine-dependent methyltransferases"/>
    <property type="match status" value="1"/>
</dbReference>
<keyword evidence="4" id="KW-0812">Transmembrane</keyword>
<feature type="domain" description="Methyltransferase" evidence="5">
    <location>
        <begin position="190"/>
        <end position="327"/>
    </location>
</feature>